<dbReference type="InterPro" id="IPR003593">
    <property type="entry name" value="AAA+_ATPase"/>
</dbReference>
<sequence length="321" mass="36008">MNSGRPQERLFRGDGGTYDDSVPLPQPPPWRRPRPEDETARRRPYLIGEDEVEVVNAALRLRRPLLVTGDPGTGKSSLAHAVAAELGLGPVLVWPVNTRATLTDALYRYDAIGRLREQQDGTDDIGSFVRLGPLGTALATRHEGRPRLLLIDELDKSDLDLPNDLLFVLEEGEFTIPELARLPEEQAEVAVRVQGSQERVRVRGGTVRCQDFPFVVITSNGERQFPAAFLRRCIWLELPKPEPKQLEAIVRAHFAQDLQQLEAQWPRVLRLIKTFDEQRSLGGLATDQLLHAVYLLQQGVRPEVEHLRKAVLRELGSGGAR</sequence>
<reference evidence="3" key="1">
    <citation type="journal article" date="2014" name="Int. J. Syst. Evol. Microbiol.">
        <title>Complete genome sequence of Corynebacterium casei LMG S-19264T (=DSM 44701T), isolated from a smear-ripened cheese.</title>
        <authorList>
            <consortium name="US DOE Joint Genome Institute (JGI-PGF)"/>
            <person name="Walter F."/>
            <person name="Albersmeier A."/>
            <person name="Kalinowski J."/>
            <person name="Ruckert C."/>
        </authorList>
    </citation>
    <scope>NUCLEOTIDE SEQUENCE</scope>
    <source>
        <strain evidence="3">JCM 4346</strain>
    </source>
</reference>
<comment type="caution">
    <text evidence="3">The sequence shown here is derived from an EMBL/GenBank/DDBJ whole genome shotgun (WGS) entry which is preliminary data.</text>
</comment>
<name>A0A918FMI6_9ACTN</name>
<dbReference type="AlphaFoldDB" id="A0A918FMI6"/>
<evidence type="ECO:0000256" key="1">
    <source>
        <dbReference type="SAM" id="MobiDB-lite"/>
    </source>
</evidence>
<protein>
    <submittedName>
        <fullName evidence="3">ATPase AAA</fullName>
    </submittedName>
</protein>
<dbReference type="GO" id="GO:0016887">
    <property type="term" value="F:ATP hydrolysis activity"/>
    <property type="evidence" value="ECO:0007669"/>
    <property type="project" value="InterPro"/>
</dbReference>
<dbReference type="Gene3D" id="3.40.50.300">
    <property type="entry name" value="P-loop containing nucleotide triphosphate hydrolases"/>
    <property type="match status" value="1"/>
</dbReference>
<organism evidence="3 4">
    <name type="scientific">Streptomyces aurantiogriseus</name>
    <dbReference type="NCBI Taxonomy" id="66870"/>
    <lineage>
        <taxon>Bacteria</taxon>
        <taxon>Bacillati</taxon>
        <taxon>Actinomycetota</taxon>
        <taxon>Actinomycetes</taxon>
        <taxon>Kitasatosporales</taxon>
        <taxon>Streptomycetaceae</taxon>
        <taxon>Streptomyces</taxon>
    </lineage>
</organism>
<evidence type="ECO:0000259" key="2">
    <source>
        <dbReference type="SMART" id="SM00382"/>
    </source>
</evidence>
<proteinExistence type="predicted"/>
<dbReference type="EMBL" id="BMSX01000031">
    <property type="protein sequence ID" value="GGR54881.1"/>
    <property type="molecule type" value="Genomic_DNA"/>
</dbReference>
<feature type="compositionally biased region" description="Basic and acidic residues" evidence="1">
    <location>
        <begin position="1"/>
        <end position="12"/>
    </location>
</feature>
<dbReference type="GO" id="GO:0005524">
    <property type="term" value="F:ATP binding"/>
    <property type="evidence" value="ECO:0007669"/>
    <property type="project" value="InterPro"/>
</dbReference>
<feature type="region of interest" description="Disordered" evidence="1">
    <location>
        <begin position="1"/>
        <end position="42"/>
    </location>
</feature>
<evidence type="ECO:0000313" key="4">
    <source>
        <dbReference type="Proteomes" id="UP000658320"/>
    </source>
</evidence>
<dbReference type="SMART" id="SM00382">
    <property type="entry name" value="AAA"/>
    <property type="match status" value="1"/>
</dbReference>
<dbReference type="Pfam" id="PF07728">
    <property type="entry name" value="AAA_5"/>
    <property type="match status" value="1"/>
</dbReference>
<keyword evidence="4" id="KW-1185">Reference proteome</keyword>
<gene>
    <name evidence="3" type="ORF">GCM10010251_84870</name>
</gene>
<feature type="domain" description="AAA+ ATPase" evidence="2">
    <location>
        <begin position="61"/>
        <end position="240"/>
    </location>
</feature>
<dbReference type="RefSeq" id="WP_189943369.1">
    <property type="nucleotide sequence ID" value="NZ_BMSX01000031.1"/>
</dbReference>
<dbReference type="InterPro" id="IPR027417">
    <property type="entry name" value="P-loop_NTPase"/>
</dbReference>
<dbReference type="CDD" id="cd00009">
    <property type="entry name" value="AAA"/>
    <property type="match status" value="1"/>
</dbReference>
<evidence type="ECO:0000313" key="3">
    <source>
        <dbReference type="EMBL" id="GGR54881.1"/>
    </source>
</evidence>
<dbReference type="SUPFAM" id="SSF52540">
    <property type="entry name" value="P-loop containing nucleoside triphosphate hydrolases"/>
    <property type="match status" value="1"/>
</dbReference>
<dbReference type="Proteomes" id="UP000658320">
    <property type="component" value="Unassembled WGS sequence"/>
</dbReference>
<accession>A0A918FMI6</accession>
<dbReference type="InterPro" id="IPR011704">
    <property type="entry name" value="ATPase_dyneun-rel_AAA"/>
</dbReference>
<reference evidence="3" key="2">
    <citation type="submission" date="2020-09" db="EMBL/GenBank/DDBJ databases">
        <authorList>
            <person name="Sun Q."/>
            <person name="Ohkuma M."/>
        </authorList>
    </citation>
    <scope>NUCLEOTIDE SEQUENCE</scope>
    <source>
        <strain evidence="3">JCM 4346</strain>
    </source>
</reference>